<dbReference type="InterPro" id="IPR011856">
    <property type="entry name" value="tRNA_endonuc-like_dom_sf"/>
</dbReference>
<feature type="binding site" evidence="13">
    <location>
        <position position="120"/>
    </location>
    <ligand>
        <name>Mg(2+)</name>
        <dbReference type="ChEBI" id="CHEBI:18420"/>
    </ligand>
</feature>
<evidence type="ECO:0000256" key="9">
    <source>
        <dbReference type="ARBA" id="ARBA00023172"/>
    </source>
</evidence>
<dbReference type="GO" id="GO:0007059">
    <property type="term" value="P:chromosome segregation"/>
    <property type="evidence" value="ECO:0007669"/>
    <property type="project" value="UniProtKB-UniRule"/>
</dbReference>
<feature type="site" description="Transition state stabilizer" evidence="13">
    <location>
        <position position="103"/>
    </location>
</feature>
<dbReference type="CDD" id="cd22354">
    <property type="entry name" value="RecU-like"/>
    <property type="match status" value="1"/>
</dbReference>
<gene>
    <name evidence="13" type="primary">recU</name>
    <name evidence="15" type="ORF">IV88_GL000123</name>
</gene>
<comment type="catalytic activity">
    <reaction evidence="13">
        <text>Endonucleolytic cleavage at a junction such as a reciprocal single-stranded crossover between two homologous DNA duplexes (Holliday junction).</text>
        <dbReference type="EC" id="3.1.21.10"/>
    </reaction>
</comment>
<dbReference type="GO" id="GO:0008821">
    <property type="term" value="F:crossover junction DNA endonuclease activity"/>
    <property type="evidence" value="ECO:0007669"/>
    <property type="project" value="UniProtKB-EC"/>
</dbReference>
<dbReference type="Gene3D" id="3.40.1350.10">
    <property type="match status" value="1"/>
</dbReference>
<reference evidence="15 16" key="1">
    <citation type="journal article" date="2015" name="Genome Announc.">
        <title>Expanding the biotechnology potential of lactobacilli through comparative genomics of 213 strains and associated genera.</title>
        <authorList>
            <person name="Sun Z."/>
            <person name="Harris H.M."/>
            <person name="McCann A."/>
            <person name="Guo C."/>
            <person name="Argimon S."/>
            <person name="Zhang W."/>
            <person name="Yang X."/>
            <person name="Jeffery I.B."/>
            <person name="Cooney J.C."/>
            <person name="Kagawa T.F."/>
            <person name="Liu W."/>
            <person name="Song Y."/>
            <person name="Salvetti E."/>
            <person name="Wrobel A."/>
            <person name="Rasinkangas P."/>
            <person name="Parkhill J."/>
            <person name="Rea M.C."/>
            <person name="O'Sullivan O."/>
            <person name="Ritari J."/>
            <person name="Douillard F.P."/>
            <person name="Paul Ross R."/>
            <person name="Yang R."/>
            <person name="Briner A.E."/>
            <person name="Felis G.E."/>
            <person name="de Vos W.M."/>
            <person name="Barrangou R."/>
            <person name="Klaenhammer T.R."/>
            <person name="Caufield P.W."/>
            <person name="Cui Y."/>
            <person name="Zhang H."/>
            <person name="O'Toole P.W."/>
        </authorList>
    </citation>
    <scope>NUCLEOTIDE SEQUENCE [LARGE SCALE GENOMIC DNA]</scope>
    <source>
        <strain evidence="15 16">DSM 23026</strain>
    </source>
</reference>
<evidence type="ECO:0000256" key="12">
    <source>
        <dbReference type="ARBA" id="ARBA00029523"/>
    </source>
</evidence>
<dbReference type="HAMAP" id="MF_00130">
    <property type="entry name" value="RecU"/>
    <property type="match status" value="1"/>
</dbReference>
<evidence type="ECO:0000256" key="6">
    <source>
        <dbReference type="ARBA" id="ARBA00022763"/>
    </source>
</evidence>
<feature type="binding site" evidence="13">
    <location>
        <position position="88"/>
    </location>
    <ligand>
        <name>Mg(2+)</name>
        <dbReference type="ChEBI" id="CHEBI:18420"/>
    </ligand>
</feature>
<evidence type="ECO:0000256" key="1">
    <source>
        <dbReference type="ARBA" id="ARBA00004496"/>
    </source>
</evidence>
<keyword evidence="9 13" id="KW-0233">DNA recombination</keyword>
<evidence type="ECO:0000256" key="14">
    <source>
        <dbReference type="NCBIfam" id="TIGR00648"/>
    </source>
</evidence>
<comment type="similarity">
    <text evidence="11 13">Belongs to the RecU family.</text>
</comment>
<dbReference type="NCBIfam" id="NF002581">
    <property type="entry name" value="PRK02234.1-2"/>
    <property type="match status" value="1"/>
</dbReference>
<dbReference type="AlphaFoldDB" id="A0A0R2NNB9"/>
<dbReference type="EMBL" id="JQCQ01000001">
    <property type="protein sequence ID" value="KRO26338.1"/>
    <property type="molecule type" value="Genomic_DNA"/>
</dbReference>
<keyword evidence="3 13" id="KW-0540">Nuclease</keyword>
<evidence type="ECO:0000313" key="16">
    <source>
        <dbReference type="Proteomes" id="UP000051249"/>
    </source>
</evidence>
<dbReference type="RefSeq" id="WP_057797663.1">
    <property type="nucleotide sequence ID" value="NZ_BJZZ01000001.1"/>
</dbReference>
<dbReference type="GO" id="GO:0000287">
    <property type="term" value="F:magnesium ion binding"/>
    <property type="evidence" value="ECO:0007669"/>
    <property type="project" value="UniProtKB-UniRule"/>
</dbReference>
<keyword evidence="7 13" id="KW-0378">Hydrolase</keyword>
<evidence type="ECO:0000256" key="7">
    <source>
        <dbReference type="ARBA" id="ARBA00022801"/>
    </source>
</evidence>
<dbReference type="Pfam" id="PF03838">
    <property type="entry name" value="RecU"/>
    <property type="match status" value="1"/>
</dbReference>
<keyword evidence="2 13" id="KW-0963">Cytoplasm</keyword>
<feature type="binding site" evidence="13">
    <location>
        <position position="86"/>
    </location>
    <ligand>
        <name>Mg(2+)</name>
        <dbReference type="ChEBI" id="CHEBI:18420"/>
    </ligand>
</feature>
<dbReference type="NCBIfam" id="NF002584">
    <property type="entry name" value="PRK02234.1-5"/>
    <property type="match status" value="1"/>
</dbReference>
<keyword evidence="5 13" id="KW-0255">Endonuclease</keyword>
<dbReference type="GO" id="GO:0006310">
    <property type="term" value="P:DNA recombination"/>
    <property type="evidence" value="ECO:0007669"/>
    <property type="project" value="UniProtKB-UniRule"/>
</dbReference>
<feature type="binding site" evidence="13">
    <location>
        <position position="101"/>
    </location>
    <ligand>
        <name>Mg(2+)</name>
        <dbReference type="ChEBI" id="CHEBI:18420"/>
    </ligand>
</feature>
<keyword evidence="16" id="KW-1185">Reference proteome</keyword>
<keyword evidence="4 13" id="KW-0479">Metal-binding</keyword>
<dbReference type="InterPro" id="IPR011335">
    <property type="entry name" value="Restrct_endonuc-II-like"/>
</dbReference>
<accession>A0A0R2NNB9</accession>
<organism evidence="15 16">
    <name type="scientific">Pediococcus argentinicus</name>
    <dbReference type="NCBI Taxonomy" id="480391"/>
    <lineage>
        <taxon>Bacteria</taxon>
        <taxon>Bacillati</taxon>
        <taxon>Bacillota</taxon>
        <taxon>Bacilli</taxon>
        <taxon>Lactobacillales</taxon>
        <taxon>Lactobacillaceae</taxon>
        <taxon>Pediococcus</taxon>
    </lineage>
</organism>
<dbReference type="GO" id="GO:0006281">
    <property type="term" value="P:DNA repair"/>
    <property type="evidence" value="ECO:0007669"/>
    <property type="project" value="UniProtKB-UniRule"/>
</dbReference>
<evidence type="ECO:0000256" key="4">
    <source>
        <dbReference type="ARBA" id="ARBA00022723"/>
    </source>
</evidence>
<keyword evidence="6 13" id="KW-0227">DNA damage</keyword>
<evidence type="ECO:0000256" key="8">
    <source>
        <dbReference type="ARBA" id="ARBA00022842"/>
    </source>
</evidence>
<keyword evidence="8 13" id="KW-0460">Magnesium</keyword>
<keyword evidence="10 13" id="KW-0234">DNA repair</keyword>
<comment type="subcellular location">
    <subcellularLocation>
        <location evidence="1 13">Cytoplasm</location>
    </subcellularLocation>
</comment>
<dbReference type="GO" id="GO:0003676">
    <property type="term" value="F:nucleic acid binding"/>
    <property type="evidence" value="ECO:0007669"/>
    <property type="project" value="InterPro"/>
</dbReference>
<protein>
    <recommendedName>
        <fullName evidence="12 13">Holliday junction resolvase RecU</fullName>
        <ecNumber evidence="13 14">3.1.21.10</ecNumber>
    </recommendedName>
    <alternativeName>
        <fullName evidence="13">Recombination protein U homolog</fullName>
    </alternativeName>
</protein>
<evidence type="ECO:0000256" key="3">
    <source>
        <dbReference type="ARBA" id="ARBA00022722"/>
    </source>
</evidence>
<evidence type="ECO:0000313" key="15">
    <source>
        <dbReference type="EMBL" id="KRO26338.1"/>
    </source>
</evidence>
<comment type="cofactor">
    <cofactor evidence="13">
        <name>Mg(2+)</name>
        <dbReference type="ChEBI" id="CHEBI:18420"/>
    </cofactor>
    <text evidence="13">Binds 1 Mg(2+) ion per subunit.</text>
</comment>
<dbReference type="PIRSF" id="PIRSF037785">
    <property type="entry name" value="RecU"/>
    <property type="match status" value="1"/>
</dbReference>
<proteinExistence type="inferred from homology"/>
<dbReference type="GO" id="GO:0005737">
    <property type="term" value="C:cytoplasm"/>
    <property type="evidence" value="ECO:0007669"/>
    <property type="project" value="UniProtKB-SubCell"/>
</dbReference>
<comment type="caution">
    <text evidence="15">The sequence shown here is derived from an EMBL/GenBank/DDBJ whole genome shotgun (WGS) entry which is preliminary data.</text>
</comment>
<dbReference type="Proteomes" id="UP000051249">
    <property type="component" value="Unassembled WGS sequence"/>
</dbReference>
<dbReference type="SUPFAM" id="SSF52980">
    <property type="entry name" value="Restriction endonuclease-like"/>
    <property type="match status" value="1"/>
</dbReference>
<name>A0A0R2NNB9_9LACO</name>
<comment type="function">
    <text evidence="13">Endonuclease that resolves Holliday junction intermediates in genetic recombination. Cleaves mobile four-strand junctions by introducing symmetrical nicks in paired strands. Promotes annealing of linear ssDNA with homologous dsDNA. Required for DNA repair, homologous recombination and chromosome segregation.</text>
</comment>
<dbReference type="OrthoDB" id="9783592at2"/>
<dbReference type="PATRIC" id="fig|480391.4.peg.125"/>
<evidence type="ECO:0000256" key="5">
    <source>
        <dbReference type="ARBA" id="ARBA00022759"/>
    </source>
</evidence>
<dbReference type="NCBIfam" id="TIGR00648">
    <property type="entry name" value="recU"/>
    <property type="match status" value="1"/>
</dbReference>
<evidence type="ECO:0000256" key="13">
    <source>
        <dbReference type="HAMAP-Rule" id="MF_00130"/>
    </source>
</evidence>
<evidence type="ECO:0000256" key="2">
    <source>
        <dbReference type="ARBA" id="ARBA00022490"/>
    </source>
</evidence>
<sequence length="205" mass="23748">MEFNYPNGNKFVPKSISDKPMTKRSVQFGKRGMTLEDEINNSNQYYLSHDIAVIHKKPTPIQIVKVKYPKRSAAQIQEAYFRQASTTDYNGVYKGKYIDFDAKETTNKTSFPLKNFHEHQIKHMKQCLNAGGICFTVIKFVKLDRVFLLKASDLFHYWDNKDDGGRQSIPLVNIEQAGFEIKYKLNPTIPYLDVVDQLLNDNPFI</sequence>
<evidence type="ECO:0000256" key="11">
    <source>
        <dbReference type="ARBA" id="ARBA00023447"/>
    </source>
</evidence>
<dbReference type="InterPro" id="IPR004612">
    <property type="entry name" value="Resolv_RecU"/>
</dbReference>
<evidence type="ECO:0000256" key="10">
    <source>
        <dbReference type="ARBA" id="ARBA00023204"/>
    </source>
</evidence>
<dbReference type="EC" id="3.1.21.10" evidence="13 14"/>